<dbReference type="InterPro" id="IPR007110">
    <property type="entry name" value="Ig-like_dom"/>
</dbReference>
<proteinExistence type="predicted"/>
<dbReference type="KEGG" id="cvn:111102043"/>
<evidence type="ECO:0000256" key="5">
    <source>
        <dbReference type="ARBA" id="ARBA00023319"/>
    </source>
</evidence>
<dbReference type="Pfam" id="PF07679">
    <property type="entry name" value="I-set"/>
    <property type="match status" value="1"/>
</dbReference>
<reference evidence="8" key="1">
    <citation type="submission" date="2025-08" db="UniProtKB">
        <authorList>
            <consortium name="RefSeq"/>
        </authorList>
    </citation>
    <scope>IDENTIFICATION</scope>
    <source>
        <tissue evidence="8">Whole sample</tissue>
    </source>
</reference>
<evidence type="ECO:0000313" key="7">
    <source>
        <dbReference type="Proteomes" id="UP000694844"/>
    </source>
</evidence>
<dbReference type="Proteomes" id="UP000694844">
    <property type="component" value="Chromosome 6"/>
</dbReference>
<dbReference type="GeneID" id="111102043"/>
<evidence type="ECO:0000259" key="6">
    <source>
        <dbReference type="PROSITE" id="PS50835"/>
    </source>
</evidence>
<dbReference type="InterPro" id="IPR003598">
    <property type="entry name" value="Ig_sub2"/>
</dbReference>
<evidence type="ECO:0000256" key="3">
    <source>
        <dbReference type="ARBA" id="ARBA00023157"/>
    </source>
</evidence>
<dbReference type="GO" id="GO:0016020">
    <property type="term" value="C:membrane"/>
    <property type="evidence" value="ECO:0007669"/>
    <property type="project" value="UniProtKB-SubCell"/>
</dbReference>
<feature type="domain" description="Ig-like" evidence="6">
    <location>
        <begin position="46"/>
        <end position="129"/>
    </location>
</feature>
<sequence>MVLHNGSHFTIPNIKRGRAGPYSCAASNSVGASEAAIIFVDVQYEPEVWSGSSSPYKVREGDTAILACTVIDANPNAIITWIWVKTDSPNYVLHNGHNYTIPSIQRGRSGSYSCTASNSVGTSEPATVYLDIQFQPSIEERDALVVNENEKVVLTRRIYSNPLSNVSWYDESQLLKSEIAVTTTNLIIEKARCTDTKNFTIIASNTLQSNVRSFVELIVNCRPIPDVKNVTLWVSDGISLAFSTKIIAYPKPRFTLMFENRTELNGIEDRFAVNAANHFTLYFYKTTIDQIDYGTYYLHINNTFGEAIVYVYILQPGENYFTFVCISC</sequence>
<dbReference type="PROSITE" id="PS50835">
    <property type="entry name" value="IG_LIKE"/>
    <property type="match status" value="1"/>
</dbReference>
<keyword evidence="2" id="KW-0472">Membrane</keyword>
<dbReference type="RefSeq" id="XP_022290405.1">
    <property type="nucleotide sequence ID" value="XM_022434697.1"/>
</dbReference>
<dbReference type="InterPro" id="IPR051275">
    <property type="entry name" value="Cell_adhesion_signaling"/>
</dbReference>
<dbReference type="SMART" id="SM00408">
    <property type="entry name" value="IGc2"/>
    <property type="match status" value="1"/>
</dbReference>
<keyword evidence="4" id="KW-0325">Glycoprotein</keyword>
<accession>A0A8B8AGV4</accession>
<dbReference type="InterPro" id="IPR003599">
    <property type="entry name" value="Ig_sub"/>
</dbReference>
<comment type="subcellular location">
    <subcellularLocation>
        <location evidence="1">Membrane</location>
        <topology evidence="1">Single-pass type I membrane protein</topology>
    </subcellularLocation>
</comment>
<keyword evidence="3" id="KW-1015">Disulfide bond</keyword>
<keyword evidence="7" id="KW-1185">Reference proteome</keyword>
<evidence type="ECO:0000256" key="2">
    <source>
        <dbReference type="ARBA" id="ARBA00023136"/>
    </source>
</evidence>
<evidence type="ECO:0000313" key="8">
    <source>
        <dbReference type="RefSeq" id="XP_022290405.1"/>
    </source>
</evidence>
<dbReference type="SUPFAM" id="SSF48726">
    <property type="entry name" value="Immunoglobulin"/>
    <property type="match status" value="4"/>
</dbReference>
<organism evidence="7 8">
    <name type="scientific">Crassostrea virginica</name>
    <name type="common">Eastern oyster</name>
    <dbReference type="NCBI Taxonomy" id="6565"/>
    <lineage>
        <taxon>Eukaryota</taxon>
        <taxon>Metazoa</taxon>
        <taxon>Spiralia</taxon>
        <taxon>Lophotrochozoa</taxon>
        <taxon>Mollusca</taxon>
        <taxon>Bivalvia</taxon>
        <taxon>Autobranchia</taxon>
        <taxon>Pteriomorphia</taxon>
        <taxon>Ostreida</taxon>
        <taxon>Ostreoidea</taxon>
        <taxon>Ostreidae</taxon>
        <taxon>Crassostrea</taxon>
    </lineage>
</organism>
<dbReference type="Pfam" id="PF13927">
    <property type="entry name" value="Ig_3"/>
    <property type="match status" value="1"/>
</dbReference>
<protein>
    <submittedName>
        <fullName evidence="8">Protein sax-3-like</fullName>
    </submittedName>
</protein>
<name>A0A8B8AGV4_CRAVI</name>
<gene>
    <name evidence="8" type="primary">LOC111102043</name>
</gene>
<evidence type="ECO:0000256" key="4">
    <source>
        <dbReference type="ARBA" id="ARBA00023180"/>
    </source>
</evidence>
<dbReference type="SMART" id="SM00409">
    <property type="entry name" value="IG"/>
    <property type="match status" value="2"/>
</dbReference>
<dbReference type="Gene3D" id="2.60.40.10">
    <property type="entry name" value="Immunoglobulins"/>
    <property type="match status" value="3"/>
</dbReference>
<dbReference type="InterPro" id="IPR036179">
    <property type="entry name" value="Ig-like_dom_sf"/>
</dbReference>
<dbReference type="InterPro" id="IPR013783">
    <property type="entry name" value="Ig-like_fold"/>
</dbReference>
<dbReference type="PANTHER" id="PTHR11640">
    <property type="entry name" value="NEPHRIN"/>
    <property type="match status" value="1"/>
</dbReference>
<dbReference type="AlphaFoldDB" id="A0A8B8AGV4"/>
<keyword evidence="5" id="KW-0393">Immunoglobulin domain</keyword>
<dbReference type="InterPro" id="IPR013098">
    <property type="entry name" value="Ig_I-set"/>
</dbReference>
<dbReference type="OrthoDB" id="6162882at2759"/>
<evidence type="ECO:0000256" key="1">
    <source>
        <dbReference type="ARBA" id="ARBA00004479"/>
    </source>
</evidence>